<comment type="caution">
    <text evidence="1">The sequence shown here is derived from an EMBL/GenBank/DDBJ whole genome shotgun (WGS) entry which is preliminary data.</text>
</comment>
<dbReference type="Proteomes" id="UP000290289">
    <property type="component" value="Chromosome 14"/>
</dbReference>
<proteinExistence type="predicted"/>
<organism evidence="1 2">
    <name type="scientific">Malus domestica</name>
    <name type="common">Apple</name>
    <name type="synonym">Pyrus malus</name>
    <dbReference type="NCBI Taxonomy" id="3750"/>
    <lineage>
        <taxon>Eukaryota</taxon>
        <taxon>Viridiplantae</taxon>
        <taxon>Streptophyta</taxon>
        <taxon>Embryophyta</taxon>
        <taxon>Tracheophyta</taxon>
        <taxon>Spermatophyta</taxon>
        <taxon>Magnoliopsida</taxon>
        <taxon>eudicotyledons</taxon>
        <taxon>Gunneridae</taxon>
        <taxon>Pentapetalae</taxon>
        <taxon>rosids</taxon>
        <taxon>fabids</taxon>
        <taxon>Rosales</taxon>
        <taxon>Rosaceae</taxon>
        <taxon>Amygdaloideae</taxon>
        <taxon>Maleae</taxon>
        <taxon>Malus</taxon>
    </lineage>
</organism>
<evidence type="ECO:0000313" key="1">
    <source>
        <dbReference type="EMBL" id="RXH78131.1"/>
    </source>
</evidence>
<reference evidence="1 2" key="1">
    <citation type="submission" date="2018-10" db="EMBL/GenBank/DDBJ databases">
        <title>A high-quality apple genome assembly.</title>
        <authorList>
            <person name="Hu J."/>
        </authorList>
    </citation>
    <scope>NUCLEOTIDE SEQUENCE [LARGE SCALE GENOMIC DNA]</scope>
    <source>
        <strain evidence="2">cv. HFTH1</strain>
        <tissue evidence="1">Young leaf</tissue>
    </source>
</reference>
<keyword evidence="2" id="KW-1185">Reference proteome</keyword>
<evidence type="ECO:0000313" key="2">
    <source>
        <dbReference type="Proteomes" id="UP000290289"/>
    </source>
</evidence>
<gene>
    <name evidence="1" type="ORF">DVH24_040102</name>
</gene>
<name>A0A498I9B5_MALDO</name>
<protein>
    <submittedName>
        <fullName evidence="1">Uncharacterized protein</fullName>
    </submittedName>
</protein>
<sequence>MGGAEEEERIEMGYVVVVLGPRCFGISSRRRDGWCSRGSRDGDEKSEYRVAKDDVIEEEKTKKSGWYGLWREDGVQNPDGLD</sequence>
<dbReference type="AlphaFoldDB" id="A0A498I9B5"/>
<accession>A0A498I9B5</accession>
<dbReference type="EMBL" id="RDQH01000340">
    <property type="protein sequence ID" value="RXH78131.1"/>
    <property type="molecule type" value="Genomic_DNA"/>
</dbReference>